<name>A0ABU3VPW7_9EURY</name>
<evidence type="ECO:0000313" key="2">
    <source>
        <dbReference type="Proteomes" id="UP001272052"/>
    </source>
</evidence>
<dbReference type="EMBL" id="JAWDKC010000015">
    <property type="protein sequence ID" value="MDV0445355.1"/>
    <property type="molecule type" value="Genomic_DNA"/>
</dbReference>
<dbReference type="Proteomes" id="UP001272052">
    <property type="component" value="Unassembled WGS sequence"/>
</dbReference>
<organism evidence="1 2">
    <name type="scientific">Methanimicrococcus hacksteinii</name>
    <dbReference type="NCBI Taxonomy" id="3028293"/>
    <lineage>
        <taxon>Archaea</taxon>
        <taxon>Methanobacteriati</taxon>
        <taxon>Methanobacteriota</taxon>
        <taxon>Stenosarchaea group</taxon>
        <taxon>Methanomicrobia</taxon>
        <taxon>Methanosarcinales</taxon>
        <taxon>Methanosarcinaceae</taxon>
        <taxon>Methanimicrococcus</taxon>
    </lineage>
</organism>
<proteinExistence type="predicted"/>
<gene>
    <name evidence="1" type="ORF">MmiAt1_09300</name>
</gene>
<comment type="caution">
    <text evidence="1">The sequence shown here is derived from an EMBL/GenBank/DDBJ whole genome shotgun (WGS) entry which is preliminary data.</text>
</comment>
<keyword evidence="2" id="KW-1185">Reference proteome</keyword>
<accession>A0ABU3VPW7</accession>
<protein>
    <submittedName>
        <fullName evidence="1">Uncharacterized protein</fullName>
    </submittedName>
</protein>
<evidence type="ECO:0000313" key="1">
    <source>
        <dbReference type="EMBL" id="MDV0445355.1"/>
    </source>
</evidence>
<reference evidence="1 2" key="1">
    <citation type="submission" date="2023-06" db="EMBL/GenBank/DDBJ databases">
        <title>Genome sequence of Methanimicrococcus sp. At1.</title>
        <authorList>
            <person name="Protasov E."/>
            <person name="Platt K."/>
            <person name="Poehlein A."/>
            <person name="Daniel R."/>
            <person name="Brune A."/>
        </authorList>
    </citation>
    <scope>NUCLEOTIDE SEQUENCE [LARGE SCALE GENOMIC DNA]</scope>
    <source>
        <strain evidence="1 2">At1</strain>
    </source>
</reference>
<sequence length="107" mass="13050">MFLIFDVFMFLIFLKFYIDKRYFLRLLMCADLIESFYRFYRIFTDFCGMTSYFHIVCSRHSARAKRHGLKILQNKTAFFKDNNRFKKLKIIIGILLCDIVNSRVIYL</sequence>